<protein>
    <submittedName>
        <fullName evidence="1">Uncharacterized protein</fullName>
    </submittedName>
</protein>
<proteinExistence type="predicted"/>
<dbReference type="Proteomes" id="UP000676336">
    <property type="component" value="Unassembled WGS sequence"/>
</dbReference>
<evidence type="ECO:0000313" key="2">
    <source>
        <dbReference type="Proteomes" id="UP000676336"/>
    </source>
</evidence>
<reference evidence="1" key="1">
    <citation type="submission" date="2021-02" db="EMBL/GenBank/DDBJ databases">
        <authorList>
            <person name="Nowell W R."/>
        </authorList>
    </citation>
    <scope>NUCLEOTIDE SEQUENCE</scope>
</reference>
<dbReference type="AlphaFoldDB" id="A0A8S2Z1X7"/>
<feature type="non-terminal residue" evidence="1">
    <location>
        <position position="80"/>
    </location>
</feature>
<organism evidence="1 2">
    <name type="scientific">Rotaria magnacalcarata</name>
    <dbReference type="NCBI Taxonomy" id="392030"/>
    <lineage>
        <taxon>Eukaryota</taxon>
        <taxon>Metazoa</taxon>
        <taxon>Spiralia</taxon>
        <taxon>Gnathifera</taxon>
        <taxon>Rotifera</taxon>
        <taxon>Eurotatoria</taxon>
        <taxon>Bdelloidea</taxon>
        <taxon>Philodinida</taxon>
        <taxon>Philodinidae</taxon>
        <taxon>Rotaria</taxon>
    </lineage>
</organism>
<accession>A0A8S2Z1X7</accession>
<name>A0A8S2Z1X7_9BILA</name>
<dbReference type="EMBL" id="CAJOBI010103625">
    <property type="protein sequence ID" value="CAF4599493.1"/>
    <property type="molecule type" value="Genomic_DNA"/>
</dbReference>
<comment type="caution">
    <text evidence="1">The sequence shown here is derived from an EMBL/GenBank/DDBJ whole genome shotgun (WGS) entry which is preliminary data.</text>
</comment>
<sequence length="80" mass="9022">KYSKVSAAHRSIERRLNYDGGDDDDDDAIILNLTSEENHISIHVADPLAFNNSFVQQRQQAIDNRSYQSAIESCQPTSLQ</sequence>
<gene>
    <name evidence="1" type="ORF">SMN809_LOCUS39020</name>
</gene>
<evidence type="ECO:0000313" key="1">
    <source>
        <dbReference type="EMBL" id="CAF4599493.1"/>
    </source>
</evidence>
<feature type="non-terminal residue" evidence="1">
    <location>
        <position position="1"/>
    </location>
</feature>